<accession>A0ABT0RFQ7</accession>
<dbReference type="Gene3D" id="2.70.70.10">
    <property type="entry name" value="Glucose Permease (Domain IIA)"/>
    <property type="match status" value="1"/>
</dbReference>
<organism evidence="3 4">
    <name type="scientific">Sphingomonas anseongensis</name>
    <dbReference type="NCBI Taxonomy" id="2908207"/>
    <lineage>
        <taxon>Bacteria</taxon>
        <taxon>Pseudomonadati</taxon>
        <taxon>Pseudomonadota</taxon>
        <taxon>Alphaproteobacteria</taxon>
        <taxon>Sphingomonadales</taxon>
        <taxon>Sphingomonadaceae</taxon>
        <taxon>Sphingomonas</taxon>
    </lineage>
</organism>
<sequence>MDAPESFSLVVDLAAEPVGQRWLRGVATLAGLCASVLALSPGLDPFSPALARSVAPQRQFQLNPMLSAPAPSDAQPKYQFPSDPEVAAKPIIATSGSDIRVQGAVTEGLYWSLRDAGVSPQVAADYLHALSTRMDVGEVAPYDRFDLVISKSAAQPLVFAALHRVDGADVELLKWNANGKTDWFDTDASAADHSAGLMAPVAGRITSRFGMRYHPILHYARMHAGLDFGAAWGSPIVAAADGQVVVAGWTGGYGRAVEIGHGGGIVSLYGHMSGVVATPGQMVRQGQVIGYVGSSGLSTGPHLHFEVRINGRPVDPMSVTMQSRNVVSGPAKVAFDARLKQLMAIGAKA</sequence>
<keyword evidence="4" id="KW-1185">Reference proteome</keyword>
<evidence type="ECO:0000256" key="1">
    <source>
        <dbReference type="ARBA" id="ARBA00022729"/>
    </source>
</evidence>
<feature type="domain" description="M23ase beta-sheet core" evidence="2">
    <location>
        <begin position="221"/>
        <end position="316"/>
    </location>
</feature>
<dbReference type="InterPro" id="IPR016047">
    <property type="entry name" value="M23ase_b-sheet_dom"/>
</dbReference>
<dbReference type="Proteomes" id="UP001165343">
    <property type="component" value="Unassembled WGS sequence"/>
</dbReference>
<gene>
    <name evidence="3" type="ORF">LZ519_07090</name>
</gene>
<evidence type="ECO:0000259" key="2">
    <source>
        <dbReference type="Pfam" id="PF01551"/>
    </source>
</evidence>
<dbReference type="Gene3D" id="3.10.450.350">
    <property type="match status" value="1"/>
</dbReference>
<dbReference type="PANTHER" id="PTHR21666:SF289">
    <property type="entry name" value="L-ALA--D-GLU ENDOPEPTIDASE"/>
    <property type="match status" value="1"/>
</dbReference>
<dbReference type="Pfam" id="PF01551">
    <property type="entry name" value="Peptidase_M23"/>
    <property type="match status" value="1"/>
</dbReference>
<dbReference type="InterPro" id="IPR050570">
    <property type="entry name" value="Cell_wall_metabolism_enzyme"/>
</dbReference>
<evidence type="ECO:0000313" key="3">
    <source>
        <dbReference type="EMBL" id="MCL6679081.1"/>
    </source>
</evidence>
<protein>
    <submittedName>
        <fullName evidence="3">M23 family metallopeptidase</fullName>
    </submittedName>
</protein>
<keyword evidence="1" id="KW-0732">Signal</keyword>
<reference evidence="3" key="1">
    <citation type="submission" date="2022-05" db="EMBL/GenBank/DDBJ databases">
        <authorList>
            <person name="Jo J.-H."/>
            <person name="Im W.-T."/>
        </authorList>
    </citation>
    <scope>NUCLEOTIDE SEQUENCE</scope>
    <source>
        <strain evidence="3">RG327</strain>
    </source>
</reference>
<name>A0ABT0RFQ7_9SPHN</name>
<dbReference type="PANTHER" id="PTHR21666">
    <property type="entry name" value="PEPTIDASE-RELATED"/>
    <property type="match status" value="1"/>
</dbReference>
<dbReference type="EMBL" id="JAMGBC010000001">
    <property type="protein sequence ID" value="MCL6679081.1"/>
    <property type="molecule type" value="Genomic_DNA"/>
</dbReference>
<dbReference type="SUPFAM" id="SSF51261">
    <property type="entry name" value="Duplicated hybrid motif"/>
    <property type="match status" value="1"/>
</dbReference>
<proteinExistence type="predicted"/>
<evidence type="ECO:0000313" key="4">
    <source>
        <dbReference type="Proteomes" id="UP001165343"/>
    </source>
</evidence>
<dbReference type="CDD" id="cd12797">
    <property type="entry name" value="M23_peptidase"/>
    <property type="match status" value="1"/>
</dbReference>
<dbReference type="InterPro" id="IPR011055">
    <property type="entry name" value="Dup_hybrid_motif"/>
</dbReference>
<comment type="caution">
    <text evidence="3">The sequence shown here is derived from an EMBL/GenBank/DDBJ whole genome shotgun (WGS) entry which is preliminary data.</text>
</comment>
<dbReference type="RefSeq" id="WP_249868002.1">
    <property type="nucleotide sequence ID" value="NZ_JAMGBC010000001.1"/>
</dbReference>